<keyword evidence="2" id="KW-1185">Reference proteome</keyword>
<protein>
    <submittedName>
        <fullName evidence="1">Uncharacterized protein</fullName>
    </submittedName>
</protein>
<name>A0ACC2N2G8_9HYME</name>
<accession>A0ACC2N2G8</accession>
<dbReference type="EMBL" id="CM056744">
    <property type="protein sequence ID" value="KAJ8665188.1"/>
    <property type="molecule type" value="Genomic_DNA"/>
</dbReference>
<organism evidence="1 2">
    <name type="scientific">Eretmocerus hayati</name>
    <dbReference type="NCBI Taxonomy" id="131215"/>
    <lineage>
        <taxon>Eukaryota</taxon>
        <taxon>Metazoa</taxon>
        <taxon>Ecdysozoa</taxon>
        <taxon>Arthropoda</taxon>
        <taxon>Hexapoda</taxon>
        <taxon>Insecta</taxon>
        <taxon>Pterygota</taxon>
        <taxon>Neoptera</taxon>
        <taxon>Endopterygota</taxon>
        <taxon>Hymenoptera</taxon>
        <taxon>Apocrita</taxon>
        <taxon>Proctotrupomorpha</taxon>
        <taxon>Chalcidoidea</taxon>
        <taxon>Aphelinidae</taxon>
        <taxon>Aphelininae</taxon>
        <taxon>Eretmocerus</taxon>
    </lineage>
</organism>
<sequence>MFSFHKPKVYRSATGCCICKAKSSSSRFTDSKRYEDEFIKCFQLEEHRSGEICNACVLLVKRWKKLPVGSSRNWRHVVDARAGPGIKSLTKFKSKNKKKPKDCLDKFDKVMKKKHFYAKNGDREHSPAMSDDMTDDYHNGAGSKGSSRAGSPMDSDDIEGEKRLDIDHDDLDVSSFIDLTYFKRKNVCCGVIFVGMMGEVLIEPTYFKPCVNCLARQQRERSIANSLAAIASPLHSSASASPCHSSASTSPAHSVESNVEAIGKAHVAGKGFCDSSSDSGYDDNSQGTHTENKIRASSLQILARSDKMHMPITSKILPISSAVRLNGMNSSSTSGTKVPIKLLCKPMALVSSAKLSLSGNSTPRPIKTLLTVRPPPQRESLAN</sequence>
<evidence type="ECO:0000313" key="2">
    <source>
        <dbReference type="Proteomes" id="UP001239111"/>
    </source>
</evidence>
<evidence type="ECO:0000313" key="1">
    <source>
        <dbReference type="EMBL" id="KAJ8665188.1"/>
    </source>
</evidence>
<dbReference type="Proteomes" id="UP001239111">
    <property type="component" value="Chromosome 4"/>
</dbReference>
<gene>
    <name evidence="1" type="ORF">QAD02_006850</name>
</gene>
<proteinExistence type="predicted"/>
<reference evidence="1" key="1">
    <citation type="submission" date="2023-04" db="EMBL/GenBank/DDBJ databases">
        <title>A chromosome-level genome assembly of the parasitoid wasp Eretmocerus hayati.</title>
        <authorList>
            <person name="Zhong Y."/>
            <person name="Liu S."/>
            <person name="Liu Y."/>
        </authorList>
    </citation>
    <scope>NUCLEOTIDE SEQUENCE</scope>
    <source>
        <strain evidence="1">ZJU_SS_LIU_2023</strain>
    </source>
</reference>
<comment type="caution">
    <text evidence="1">The sequence shown here is derived from an EMBL/GenBank/DDBJ whole genome shotgun (WGS) entry which is preliminary data.</text>
</comment>